<dbReference type="Pfam" id="PF01757">
    <property type="entry name" value="Acyl_transf_3"/>
    <property type="match status" value="1"/>
</dbReference>
<feature type="transmembrane region" description="Helical" evidence="1">
    <location>
        <begin position="99"/>
        <end position="119"/>
    </location>
</feature>
<dbReference type="InterPro" id="IPR050879">
    <property type="entry name" value="Acyltransferase_3"/>
</dbReference>
<dbReference type="EMBL" id="CP040017">
    <property type="protein sequence ID" value="QCP09836.1"/>
    <property type="molecule type" value="Genomic_DNA"/>
</dbReference>
<evidence type="ECO:0000313" key="3">
    <source>
        <dbReference type="EMBL" id="QCP09836.1"/>
    </source>
</evidence>
<dbReference type="GO" id="GO:0016746">
    <property type="term" value="F:acyltransferase activity"/>
    <property type="evidence" value="ECO:0007669"/>
    <property type="project" value="UniProtKB-KW"/>
</dbReference>
<dbReference type="PANTHER" id="PTHR23028">
    <property type="entry name" value="ACETYLTRANSFERASE"/>
    <property type="match status" value="1"/>
</dbReference>
<keyword evidence="4" id="KW-1185">Reference proteome</keyword>
<dbReference type="Proteomes" id="UP000298763">
    <property type="component" value="Chromosome"/>
</dbReference>
<feature type="domain" description="Acyltransferase 3" evidence="2">
    <location>
        <begin position="93"/>
        <end position="436"/>
    </location>
</feature>
<dbReference type="InterPro" id="IPR002656">
    <property type="entry name" value="Acyl_transf_3_dom"/>
</dbReference>
<reference evidence="3 4" key="1">
    <citation type="submission" date="2019-05" db="EMBL/GenBank/DDBJ databases">
        <title>Draft Genome Sequences of Six Type Strains of the Genus Massilia.</title>
        <authorList>
            <person name="Miess H."/>
            <person name="Frediansyhah A."/>
            <person name="Gross H."/>
        </authorList>
    </citation>
    <scope>NUCLEOTIDE SEQUENCE [LARGE SCALE GENOMIC DNA]</scope>
    <source>
        <strain evidence="3 4">DSMZ 26121</strain>
    </source>
</reference>
<sequence>MPGPFGLKTSWSIRPGFRGRRVGDIFRLVANICSVIGLIDWLRLFVVPCGSVYFAGHLSGQVSSGELRIAAPYNIVHRGERLLSHHDAGRAPGIDLLRALAIAAVMLYHISSHGIALPAFVEHGWMGVDLFFVLSGYLIGWQVLREYARGAAPRWRRFMLSRAFRILPAYYTVLALYLLMPVLLPQWREGGDLQAPWKFLTFTLNLHPEWERGTAYSHAWSLCVEEHFYLLFPVVAWSIAARSRGWLVAALAAGIVAVGMALRAWLWSHQVAPYLDAGDTATAMRQFIATIYNPTWSRLDGLLAGVMLSAVRAFRPAWWERLMCRAWLFLPLGAAIVAGCTRMQPVSATGAVFLFPVVALGCACLVVGAASPRTWLGRQHLPGVRPLAVLAFSLYLTHKAVYAALDTALPDVGRQAPASALLIYASVSVAVAALLYLAVERPGLRLRDRWLRRPLTVASRYRCADEQSSG</sequence>
<evidence type="ECO:0000313" key="4">
    <source>
        <dbReference type="Proteomes" id="UP000298763"/>
    </source>
</evidence>
<organism evidence="3 4">
    <name type="scientific">Pseudoduganella umbonata</name>
    <dbReference type="NCBI Taxonomy" id="864828"/>
    <lineage>
        <taxon>Bacteria</taxon>
        <taxon>Pseudomonadati</taxon>
        <taxon>Pseudomonadota</taxon>
        <taxon>Betaproteobacteria</taxon>
        <taxon>Burkholderiales</taxon>
        <taxon>Oxalobacteraceae</taxon>
        <taxon>Telluria group</taxon>
        <taxon>Pseudoduganella</taxon>
    </lineage>
</organism>
<feature type="transmembrane region" description="Helical" evidence="1">
    <location>
        <begin position="350"/>
        <end position="371"/>
    </location>
</feature>
<name>A0ABX5UHJ4_9BURK</name>
<feature type="transmembrane region" description="Helical" evidence="1">
    <location>
        <begin position="125"/>
        <end position="144"/>
    </location>
</feature>
<keyword evidence="1" id="KW-0812">Transmembrane</keyword>
<feature type="transmembrane region" description="Helical" evidence="1">
    <location>
        <begin position="417"/>
        <end position="439"/>
    </location>
</feature>
<protein>
    <submittedName>
        <fullName evidence="3">Acyltransferase</fullName>
    </submittedName>
</protein>
<proteinExistence type="predicted"/>
<keyword evidence="3" id="KW-0012">Acyltransferase</keyword>
<dbReference type="PANTHER" id="PTHR23028:SF53">
    <property type="entry name" value="ACYL_TRANSF_3 DOMAIN-CONTAINING PROTEIN"/>
    <property type="match status" value="1"/>
</dbReference>
<keyword evidence="3" id="KW-0808">Transferase</keyword>
<feature type="transmembrane region" description="Helical" evidence="1">
    <location>
        <begin position="246"/>
        <end position="266"/>
    </location>
</feature>
<keyword evidence="1" id="KW-1133">Transmembrane helix</keyword>
<feature type="transmembrane region" description="Helical" evidence="1">
    <location>
        <begin position="383"/>
        <end position="405"/>
    </location>
</feature>
<gene>
    <name evidence="3" type="ORF">FCL38_04915</name>
</gene>
<keyword evidence="1" id="KW-0472">Membrane</keyword>
<feature type="transmembrane region" description="Helical" evidence="1">
    <location>
        <begin position="164"/>
        <end position="184"/>
    </location>
</feature>
<accession>A0ABX5UHJ4</accession>
<evidence type="ECO:0000259" key="2">
    <source>
        <dbReference type="Pfam" id="PF01757"/>
    </source>
</evidence>
<feature type="transmembrane region" description="Helical" evidence="1">
    <location>
        <begin position="326"/>
        <end position="344"/>
    </location>
</feature>
<evidence type="ECO:0000256" key="1">
    <source>
        <dbReference type="SAM" id="Phobius"/>
    </source>
</evidence>